<dbReference type="PANTHER" id="PTHR43772">
    <property type="entry name" value="ENDO-1,4-BETA-XYLANASE"/>
    <property type="match status" value="1"/>
</dbReference>
<evidence type="ECO:0000256" key="6">
    <source>
        <dbReference type="PIRSR" id="PIRSR606710-1"/>
    </source>
</evidence>
<keyword evidence="9" id="KW-0732">Signal</keyword>
<evidence type="ECO:0000256" key="9">
    <source>
        <dbReference type="SAM" id="SignalP"/>
    </source>
</evidence>
<gene>
    <name evidence="10" type="ORF">AW736_00830</name>
</gene>
<sequence length="382" mass="42981">MRILYTIALCAMTAASALPCISRGGGESAAVAYKNPLDVAFGDPFILRASDEKYYMYGTSENEKGFRACVSDDLAHWAELGRVYEGALPESWTLKNFWAPEVYEIKGKYYMLFSADWKENPANELENFRIGVAVADSPDGPFKDLMNRPIFDPGYPIIDANLHFENGRVYLYYSRCCYKNPVASEIADWARKQGWFQEIEESWVYGVEIKPDFSGIIGEPELLLRPPVRMDDKQAEWESRSVTSREVNRRWTEGSFVFKKNGTYYMMYSANYFGGKNYAVGYATSDNPLGPFRKAGNNPVLQKNTDRGGDVTGTGHNMVFTHADGTMYCVYHGRTTTTGDKRMVFIDRIEIAPDGKLTVDGPTTTRQIIRQACGPGQTPGLH</sequence>
<feature type="chain" id="PRO_5008088978" evidence="9">
    <location>
        <begin position="18"/>
        <end position="382"/>
    </location>
</feature>
<evidence type="ECO:0000313" key="10">
    <source>
        <dbReference type="EMBL" id="OAM90332.1"/>
    </source>
</evidence>
<evidence type="ECO:0000256" key="8">
    <source>
        <dbReference type="RuleBase" id="RU361187"/>
    </source>
</evidence>
<dbReference type="InterPro" id="IPR052176">
    <property type="entry name" value="Glycosyl_Hydrlase_43_Enz"/>
</dbReference>
<reference evidence="10 11" key="1">
    <citation type="submission" date="2016-01" db="EMBL/GenBank/DDBJ databases">
        <title>High potential of lignocellulose degradation of a new Verrucomicrobia species.</title>
        <authorList>
            <person name="Wang Y."/>
            <person name="Shi Y."/>
            <person name="Qiu Z."/>
            <person name="Liu S."/>
            <person name="Yang H."/>
        </authorList>
    </citation>
    <scope>NUCLEOTIDE SEQUENCE [LARGE SCALE GENOMIC DNA]</scope>
    <source>
        <strain evidence="10 11">TSB47</strain>
    </source>
</reference>
<comment type="similarity">
    <text evidence="1 8">Belongs to the glycosyl hydrolase 43 family.</text>
</comment>
<dbReference type="Proteomes" id="UP000078486">
    <property type="component" value="Unassembled WGS sequence"/>
</dbReference>
<evidence type="ECO:0000256" key="7">
    <source>
        <dbReference type="PIRSR" id="PIRSR606710-2"/>
    </source>
</evidence>
<keyword evidence="4" id="KW-0119">Carbohydrate metabolism</keyword>
<protein>
    <submittedName>
        <fullName evidence="10">Glycoside hydrolase</fullName>
    </submittedName>
</protein>
<feature type="active site" description="Proton acceptor" evidence="6">
    <location>
        <position position="43"/>
    </location>
</feature>
<dbReference type="InterPro" id="IPR006710">
    <property type="entry name" value="Glyco_hydro_43"/>
</dbReference>
<dbReference type="AlphaFoldDB" id="A0A178IKD0"/>
<feature type="site" description="Important for catalytic activity, responsible for pKa modulation of the active site Glu and correct orientation of both the proton donor and substrate" evidence="7">
    <location>
        <position position="159"/>
    </location>
</feature>
<comment type="caution">
    <text evidence="10">The sequence shown here is derived from an EMBL/GenBank/DDBJ whole genome shotgun (WGS) entry which is preliminary data.</text>
</comment>
<dbReference type="Pfam" id="PF04616">
    <property type="entry name" value="Glyco_hydro_43"/>
    <property type="match status" value="1"/>
</dbReference>
<evidence type="ECO:0000256" key="3">
    <source>
        <dbReference type="ARBA" id="ARBA00022801"/>
    </source>
</evidence>
<dbReference type="InterPro" id="IPR023296">
    <property type="entry name" value="Glyco_hydro_beta-prop_sf"/>
</dbReference>
<evidence type="ECO:0000313" key="11">
    <source>
        <dbReference type="Proteomes" id="UP000078486"/>
    </source>
</evidence>
<keyword evidence="5 8" id="KW-0326">Glycosidase</keyword>
<dbReference type="PANTHER" id="PTHR43772:SF2">
    <property type="entry name" value="PUTATIVE (AFU_ORTHOLOGUE AFUA_2G04480)-RELATED"/>
    <property type="match status" value="1"/>
</dbReference>
<keyword evidence="2" id="KW-0858">Xylan degradation</keyword>
<dbReference type="EMBL" id="LRRQ01000061">
    <property type="protein sequence ID" value="OAM90332.1"/>
    <property type="molecule type" value="Genomic_DNA"/>
</dbReference>
<evidence type="ECO:0000256" key="2">
    <source>
        <dbReference type="ARBA" id="ARBA00022651"/>
    </source>
</evidence>
<feature type="signal peptide" evidence="9">
    <location>
        <begin position="1"/>
        <end position="17"/>
    </location>
</feature>
<dbReference type="GO" id="GO:0004553">
    <property type="term" value="F:hydrolase activity, hydrolyzing O-glycosyl compounds"/>
    <property type="evidence" value="ECO:0007669"/>
    <property type="project" value="InterPro"/>
</dbReference>
<keyword evidence="2" id="KW-0624">Polysaccharide degradation</keyword>
<evidence type="ECO:0000256" key="5">
    <source>
        <dbReference type="ARBA" id="ARBA00023295"/>
    </source>
</evidence>
<accession>A0A178IKD0</accession>
<evidence type="ECO:0000256" key="1">
    <source>
        <dbReference type="ARBA" id="ARBA00009865"/>
    </source>
</evidence>
<proteinExistence type="inferred from homology"/>
<dbReference type="OrthoDB" id="9801455at2"/>
<dbReference type="Gene3D" id="2.115.10.20">
    <property type="entry name" value="Glycosyl hydrolase domain, family 43"/>
    <property type="match status" value="1"/>
</dbReference>
<organism evidence="10 11">
    <name type="scientific">Termitidicoccus mucosus</name>
    <dbReference type="NCBI Taxonomy" id="1184151"/>
    <lineage>
        <taxon>Bacteria</taxon>
        <taxon>Pseudomonadati</taxon>
        <taxon>Verrucomicrobiota</taxon>
        <taxon>Opitutia</taxon>
        <taxon>Opitutales</taxon>
        <taxon>Opitutaceae</taxon>
        <taxon>Termitidicoccus</taxon>
    </lineage>
</organism>
<evidence type="ECO:0000256" key="4">
    <source>
        <dbReference type="ARBA" id="ARBA00023277"/>
    </source>
</evidence>
<dbReference type="STRING" id="1184151.AW736_00830"/>
<keyword evidence="11" id="KW-1185">Reference proteome</keyword>
<name>A0A178IKD0_9BACT</name>
<keyword evidence="3 8" id="KW-0378">Hydrolase</keyword>
<feature type="active site" description="Proton donor" evidence="6">
    <location>
        <position position="253"/>
    </location>
</feature>
<dbReference type="CDD" id="cd08991">
    <property type="entry name" value="GH43_HoAraf43-like"/>
    <property type="match status" value="1"/>
</dbReference>
<dbReference type="SUPFAM" id="SSF75005">
    <property type="entry name" value="Arabinanase/levansucrase/invertase"/>
    <property type="match status" value="1"/>
</dbReference>
<dbReference type="GO" id="GO:0045493">
    <property type="term" value="P:xylan catabolic process"/>
    <property type="evidence" value="ECO:0007669"/>
    <property type="project" value="UniProtKB-KW"/>
</dbReference>